<dbReference type="RefSeq" id="WP_258776810.1">
    <property type="nucleotide sequence ID" value="NZ_JANUGP010000002.1"/>
</dbReference>
<protein>
    <recommendedName>
        <fullName evidence="5">UDP-N-acetylglucosamine kinase</fullName>
        <ecNumber evidence="2">2.7.1.176</ecNumber>
    </recommendedName>
    <alternativeName>
        <fullName evidence="5">UDP-N-acetylglucosamine kinase</fullName>
    </alternativeName>
</protein>
<evidence type="ECO:0000313" key="9">
    <source>
        <dbReference type="Proteomes" id="UP001205612"/>
    </source>
</evidence>
<dbReference type="InterPro" id="IPR010488">
    <property type="entry name" value="Zeta_toxin_domain"/>
</dbReference>
<dbReference type="EMBL" id="JANUGP010000002">
    <property type="protein sequence ID" value="MCS0600484.1"/>
    <property type="molecule type" value="Genomic_DNA"/>
</dbReference>
<evidence type="ECO:0000256" key="1">
    <source>
        <dbReference type="ARBA" id="ARBA00009104"/>
    </source>
</evidence>
<evidence type="ECO:0000256" key="3">
    <source>
        <dbReference type="ARBA" id="ARBA00022741"/>
    </source>
</evidence>
<dbReference type="Proteomes" id="UP001205612">
    <property type="component" value="Unassembled WGS sequence"/>
</dbReference>
<accession>A0ABT2AW62</accession>
<feature type="domain" description="Zeta toxin" evidence="7">
    <location>
        <begin position="323"/>
        <end position="506"/>
    </location>
</feature>
<dbReference type="Gene3D" id="3.40.50.300">
    <property type="entry name" value="P-loop containing nucleotide triphosphate hydrolases"/>
    <property type="match status" value="2"/>
</dbReference>
<dbReference type="InterPro" id="IPR027417">
    <property type="entry name" value="P-loop_NTPase"/>
</dbReference>
<evidence type="ECO:0000313" key="8">
    <source>
        <dbReference type="EMBL" id="MCS0600484.1"/>
    </source>
</evidence>
<feature type="domain" description="Zeta toxin" evidence="7">
    <location>
        <begin position="33"/>
        <end position="216"/>
    </location>
</feature>
<keyword evidence="3" id="KW-0547">Nucleotide-binding</keyword>
<organism evidence="8 9">
    <name type="scientific">Streptomyces pyxinicus</name>
    <dbReference type="NCBI Taxonomy" id="2970331"/>
    <lineage>
        <taxon>Bacteria</taxon>
        <taxon>Bacillati</taxon>
        <taxon>Actinomycetota</taxon>
        <taxon>Actinomycetes</taxon>
        <taxon>Kitasatosporales</taxon>
        <taxon>Streptomycetaceae</taxon>
        <taxon>Streptomyces</taxon>
    </lineage>
</organism>
<dbReference type="Pfam" id="PF06414">
    <property type="entry name" value="Zeta_toxin"/>
    <property type="match status" value="2"/>
</dbReference>
<evidence type="ECO:0000256" key="6">
    <source>
        <dbReference type="ARBA" id="ARBA00048178"/>
    </source>
</evidence>
<evidence type="ECO:0000256" key="4">
    <source>
        <dbReference type="ARBA" id="ARBA00022840"/>
    </source>
</evidence>
<comment type="similarity">
    <text evidence="1">Belongs to the zeta toxin family.</text>
</comment>
<proteinExistence type="inferred from homology"/>
<evidence type="ECO:0000259" key="7">
    <source>
        <dbReference type="Pfam" id="PF06414"/>
    </source>
</evidence>
<comment type="catalytic activity">
    <reaction evidence="6">
        <text>UDP-N-acetyl-alpha-D-glucosamine + ATP = UDP-N-acetyl-alpha-D-glucosamine 3'-phosphate + ADP + H(+)</text>
        <dbReference type="Rhea" id="RHEA:32671"/>
        <dbReference type="ChEBI" id="CHEBI:15378"/>
        <dbReference type="ChEBI" id="CHEBI:30616"/>
        <dbReference type="ChEBI" id="CHEBI:57705"/>
        <dbReference type="ChEBI" id="CHEBI:64353"/>
        <dbReference type="ChEBI" id="CHEBI:456216"/>
        <dbReference type="EC" id="2.7.1.176"/>
    </reaction>
</comment>
<evidence type="ECO:0000256" key="5">
    <source>
        <dbReference type="ARBA" id="ARBA00032897"/>
    </source>
</evidence>
<keyword evidence="4" id="KW-0067">ATP-binding</keyword>
<comment type="caution">
    <text evidence="8">The sequence shown here is derived from an EMBL/GenBank/DDBJ whole genome shotgun (WGS) entry which is preliminary data.</text>
</comment>
<gene>
    <name evidence="8" type="ORF">NX794_04440</name>
</gene>
<dbReference type="SUPFAM" id="SSF52540">
    <property type="entry name" value="P-loop containing nucleoside triphosphate hydrolases"/>
    <property type="match status" value="1"/>
</dbReference>
<evidence type="ECO:0000256" key="2">
    <source>
        <dbReference type="ARBA" id="ARBA00011963"/>
    </source>
</evidence>
<dbReference type="EC" id="2.7.1.176" evidence="2"/>
<reference evidence="8 9" key="1">
    <citation type="submission" date="2022-08" db="EMBL/GenBank/DDBJ databases">
        <authorList>
            <person name="Somphong A."/>
            <person name="Phongsopitanun W."/>
        </authorList>
    </citation>
    <scope>NUCLEOTIDE SEQUENCE [LARGE SCALE GENOMIC DNA]</scope>
    <source>
        <strain evidence="8 9">LP11</strain>
    </source>
</reference>
<keyword evidence="9" id="KW-1185">Reference proteome</keyword>
<name>A0ABT2AW62_9ACTN</name>
<sequence>MSPRTVTAPSPYDLHAILSHRVLPTFLAGVVPSSCPRVLLVGGAPGSGKTTVADQRQPLVLPNAVRICADLLKPEHPGYAAALAADERHAGGTVRADTRQWARDLAARARDLGADVVEEIALDDPQDLRQSSAAYRLARYRIHLLVLDVPYAVGQLRLTARHLQHARQLGAVRYVSAAHRAACADRLPDTLAVVETERLVDRVTVIGHLGRVLYSNVLTDGTWALPQGAAAVVAVIRKQLWEDRIQDRFERAVAAVVCELREERLTAQRRQTGTEDLETVRVLAARQHPKTQTGDGFGCLPHGQRQRIFERDIVPVHLDNVTAHDDPHVIYVMSQPGGNKSLRSREILNQHGIRVPTLISSDFLKAAHPDYRRLLHDHPRTAGAIIRADYRFWKEQAEAYVRQRRGDAVIETAPSTPEEFHSSVAGFAAAGYRISLVVVAVRAADSRQATACRYMEQVRHQVPARFTSVSGHDRCFNAVARCIPLAVEKQAVSTLQVLDRDGRSLFAAPAGTATGTHTKASALAALNAERTRPYTQAEAHLFRSRQAELVAHLPQHRTELDDISALAAPLLPRPFSPDASS</sequence>